<sequence length="392" mass="44348">MTQEAEPSSTRLINVPVIFNNRKSSLLLYTNDLQIGKKGSGALPVTELPLVAPHMNYGGVDYGDKKSQLMIVPIPNPTNETEFGLVSVSEYSVKNFRNSVHEVGKSLMDRYLIFSDAMLGRSRGMLYSNANSMTDSIAVVRVGNYDISVAPTYEDLIGRINWDHFDLPVDFEMRKATFSDKTLYPQNMAYVVAKAVNNIKDDGFGIIYRDVGQIYFPTAHEATSSVHDYDVMCYDFTDSNRNYPFAINNAYCYKDQKYAVPVSSDKTALTMTDDSNLDKIKVILRKLSTKCVTNVGNDSFFQVDYTRVKVLNVIPIKIRAMNQNIWLQKTNQSESSNKEIINKEIINKENINKETIKTPQEFKIDTRITSVSSVDSIRQNDESQNVNMCNII</sequence>
<accession>A0A6C0E930</accession>
<proteinExistence type="predicted"/>
<dbReference type="EMBL" id="MN739760">
    <property type="protein sequence ID" value="QHT25242.1"/>
    <property type="molecule type" value="Genomic_DNA"/>
</dbReference>
<organism evidence="1">
    <name type="scientific">viral metagenome</name>
    <dbReference type="NCBI Taxonomy" id="1070528"/>
    <lineage>
        <taxon>unclassified sequences</taxon>
        <taxon>metagenomes</taxon>
        <taxon>organismal metagenomes</taxon>
    </lineage>
</organism>
<evidence type="ECO:0000313" key="1">
    <source>
        <dbReference type="EMBL" id="QHT25242.1"/>
    </source>
</evidence>
<name>A0A6C0E930_9ZZZZ</name>
<dbReference type="AlphaFoldDB" id="A0A6C0E930"/>
<protein>
    <submittedName>
        <fullName evidence="1">Uncharacterized protein</fullName>
    </submittedName>
</protein>
<reference evidence="1" key="1">
    <citation type="journal article" date="2020" name="Nature">
        <title>Giant virus diversity and host interactions through global metagenomics.</title>
        <authorList>
            <person name="Schulz F."/>
            <person name="Roux S."/>
            <person name="Paez-Espino D."/>
            <person name="Jungbluth S."/>
            <person name="Walsh D.A."/>
            <person name="Denef V.J."/>
            <person name="McMahon K.D."/>
            <person name="Konstantinidis K.T."/>
            <person name="Eloe-Fadrosh E.A."/>
            <person name="Kyrpides N.C."/>
            <person name="Woyke T."/>
        </authorList>
    </citation>
    <scope>NUCLEOTIDE SEQUENCE</scope>
    <source>
        <strain evidence="1">GVMAG-M-3300023179-150</strain>
    </source>
</reference>